<keyword evidence="5 7" id="KW-1133">Transmembrane helix</keyword>
<evidence type="ECO:0000313" key="9">
    <source>
        <dbReference type="EMBL" id="PBK80826.1"/>
    </source>
</evidence>
<accession>A0A2H3CZW5</accession>
<feature type="compositionally biased region" description="Basic and acidic residues" evidence="8">
    <location>
        <begin position="295"/>
        <end position="309"/>
    </location>
</feature>
<dbReference type="GO" id="GO:0016020">
    <property type="term" value="C:membrane"/>
    <property type="evidence" value="ECO:0007669"/>
    <property type="project" value="UniProtKB-SubCell"/>
</dbReference>
<comment type="subcellular location">
    <subcellularLocation>
        <location evidence="1 7">Membrane</location>
        <topology evidence="1 7">Multi-pass membrane protein</topology>
    </subcellularLocation>
</comment>
<dbReference type="OMA" id="AYTYVFA"/>
<keyword evidence="10" id="KW-1185">Reference proteome</keyword>
<feature type="transmembrane region" description="Helical" evidence="7">
    <location>
        <begin position="45"/>
        <end position="65"/>
    </location>
</feature>
<feature type="transmembrane region" description="Helical" evidence="7">
    <location>
        <begin position="146"/>
        <end position="170"/>
    </location>
</feature>
<feature type="transmembrane region" description="Helical" evidence="7">
    <location>
        <begin position="483"/>
        <end position="512"/>
    </location>
</feature>
<reference evidence="10" key="1">
    <citation type="journal article" date="2017" name="Nat. Ecol. Evol.">
        <title>Genome expansion and lineage-specific genetic innovations in the forest pathogenic fungi Armillaria.</title>
        <authorList>
            <person name="Sipos G."/>
            <person name="Prasanna A.N."/>
            <person name="Walter M.C."/>
            <person name="O'Connor E."/>
            <person name="Balint B."/>
            <person name="Krizsan K."/>
            <person name="Kiss B."/>
            <person name="Hess J."/>
            <person name="Varga T."/>
            <person name="Slot J."/>
            <person name="Riley R."/>
            <person name="Boka B."/>
            <person name="Rigling D."/>
            <person name="Barry K."/>
            <person name="Lee J."/>
            <person name="Mihaltcheva S."/>
            <person name="LaButti K."/>
            <person name="Lipzen A."/>
            <person name="Waldron R."/>
            <person name="Moloney N.M."/>
            <person name="Sperisen C."/>
            <person name="Kredics L."/>
            <person name="Vagvoelgyi C."/>
            <person name="Patrignani A."/>
            <person name="Fitzpatrick D."/>
            <person name="Nagy I."/>
            <person name="Doyle S."/>
            <person name="Anderson J.B."/>
            <person name="Grigoriev I.V."/>
            <person name="Gueldener U."/>
            <person name="Muensterkoetter M."/>
            <person name="Nagy L.G."/>
        </authorList>
    </citation>
    <scope>NUCLEOTIDE SEQUENCE [LARGE SCALE GENOMIC DNA]</scope>
    <source>
        <strain evidence="10">Ar21-2</strain>
    </source>
</reference>
<feature type="transmembrane region" description="Helical" evidence="7">
    <location>
        <begin position="86"/>
        <end position="105"/>
    </location>
</feature>
<evidence type="ECO:0000256" key="7">
    <source>
        <dbReference type="RuleBase" id="RU363058"/>
    </source>
</evidence>
<evidence type="ECO:0000256" key="4">
    <source>
        <dbReference type="ARBA" id="ARBA00022692"/>
    </source>
</evidence>
<feature type="transmembrane region" description="Helical" evidence="7">
    <location>
        <begin position="524"/>
        <end position="550"/>
    </location>
</feature>
<dbReference type="Proteomes" id="UP000217790">
    <property type="component" value="Unassembled WGS sequence"/>
</dbReference>
<keyword evidence="2 7" id="KW-0813">Transport</keyword>
<keyword evidence="4 7" id="KW-0812">Transmembrane</keyword>
<dbReference type="PANTHER" id="PTHR11101">
    <property type="entry name" value="PHOSPHATE TRANSPORTER"/>
    <property type="match status" value="1"/>
</dbReference>
<dbReference type="InterPro" id="IPR001204">
    <property type="entry name" value="Phos_transporter"/>
</dbReference>
<dbReference type="Pfam" id="PF01384">
    <property type="entry name" value="PHO4"/>
    <property type="match status" value="1"/>
</dbReference>
<evidence type="ECO:0000313" key="10">
    <source>
        <dbReference type="Proteomes" id="UP000217790"/>
    </source>
</evidence>
<gene>
    <name evidence="9" type="ORF">ARMGADRAFT_1091833</name>
</gene>
<feature type="transmembrane region" description="Helical" evidence="7">
    <location>
        <begin position="438"/>
        <end position="463"/>
    </location>
</feature>
<dbReference type="STRING" id="47427.A0A2H3CZW5"/>
<feature type="transmembrane region" description="Helical" evidence="7">
    <location>
        <begin position="182"/>
        <end position="209"/>
    </location>
</feature>
<dbReference type="PANTHER" id="PTHR11101:SF80">
    <property type="entry name" value="PHOSPHATE TRANSPORTER"/>
    <property type="match status" value="1"/>
</dbReference>
<keyword evidence="3 7" id="KW-0592">Phosphate transport</keyword>
<feature type="region of interest" description="Disordered" evidence="8">
    <location>
        <begin position="295"/>
        <end position="336"/>
    </location>
</feature>
<proteinExistence type="inferred from homology"/>
<evidence type="ECO:0000256" key="1">
    <source>
        <dbReference type="ARBA" id="ARBA00004141"/>
    </source>
</evidence>
<dbReference type="EMBL" id="KZ293739">
    <property type="protein sequence ID" value="PBK80826.1"/>
    <property type="molecule type" value="Genomic_DNA"/>
</dbReference>
<evidence type="ECO:0000256" key="6">
    <source>
        <dbReference type="ARBA" id="ARBA00023136"/>
    </source>
</evidence>
<evidence type="ECO:0000256" key="8">
    <source>
        <dbReference type="SAM" id="MobiDB-lite"/>
    </source>
</evidence>
<feature type="transmembrane region" description="Helical" evidence="7">
    <location>
        <begin position="7"/>
        <end position="25"/>
    </location>
</feature>
<name>A0A2H3CZW5_ARMGA</name>
<organism evidence="9 10">
    <name type="scientific">Armillaria gallica</name>
    <name type="common">Bulbous honey fungus</name>
    <name type="synonym">Armillaria bulbosa</name>
    <dbReference type="NCBI Taxonomy" id="47427"/>
    <lineage>
        <taxon>Eukaryota</taxon>
        <taxon>Fungi</taxon>
        <taxon>Dikarya</taxon>
        <taxon>Basidiomycota</taxon>
        <taxon>Agaricomycotina</taxon>
        <taxon>Agaricomycetes</taxon>
        <taxon>Agaricomycetidae</taxon>
        <taxon>Agaricales</taxon>
        <taxon>Marasmiineae</taxon>
        <taxon>Physalacriaceae</taxon>
        <taxon>Armillaria</taxon>
    </lineage>
</organism>
<evidence type="ECO:0000256" key="5">
    <source>
        <dbReference type="ARBA" id="ARBA00022989"/>
    </source>
</evidence>
<feature type="compositionally biased region" description="Low complexity" evidence="8">
    <location>
        <begin position="325"/>
        <end position="335"/>
    </location>
</feature>
<keyword evidence="6 7" id="KW-0472">Membrane</keyword>
<dbReference type="GO" id="GO:0035435">
    <property type="term" value="P:phosphate ion transmembrane transport"/>
    <property type="evidence" value="ECO:0007669"/>
    <property type="project" value="TreeGrafter"/>
</dbReference>
<sequence length="555" mass="59099">MPALHQWDYLFAFGTIFAALDAYNIGANDVANSFATSVSSKSLTMMQACMAAALMEFLGGVLVGARVSGTIKNGIVTIDSFQNNAGVQLLGFTVALCCSATWLMIATRNSWPVSTTYSIVSAIAGVGVAVGGKDAVQWGWNNGSGLATIFAGFIIAPGISAGFAAVIYMLTKYCVLLRKNSLRAGFATVPVFFFGVTAILTMCIIWKGSPTLDLKELPGNITAAAIIGTAAVVTVLSLIFWLPFVYVKTVRNDYTVKFYHFFSGPLLWWRQPPADALVTDISAVPDYHVIYEGQDSRPADTAKEEKLASEDASSDEKEESPVDTPPATESTTAPASKEDGSVFAALLYKALTHGTTIDIHKLQTEGSDQKRLRAMHERAKQYDNKTEHLYSFLQVMTACTASFAHGANDLGNAVGPYSAIYAIWSTGVAAGQQSETPVWILVAGALFLVIGLATYGYNIMAVLGNRMTLHSPSRGYSMELGSAITVILASQYAIPVSTTMCITGATLGVALCNGDLKSFNWRGLGWIVLGWVLTVPIAGVSAGCVMGIILNAPHF</sequence>
<comment type="function">
    <text evidence="7">Sodium-phosphate symporter.</text>
</comment>
<feature type="transmembrane region" description="Helical" evidence="7">
    <location>
        <begin position="221"/>
        <end position="247"/>
    </location>
</feature>
<dbReference type="InParanoid" id="A0A2H3CZW5"/>
<evidence type="ECO:0000256" key="2">
    <source>
        <dbReference type="ARBA" id="ARBA00022448"/>
    </source>
</evidence>
<dbReference type="OrthoDB" id="260807at2759"/>
<evidence type="ECO:0000256" key="3">
    <source>
        <dbReference type="ARBA" id="ARBA00022592"/>
    </source>
</evidence>
<protein>
    <recommendedName>
        <fullName evidence="7">Phosphate transporter</fullName>
    </recommendedName>
</protein>
<dbReference type="GO" id="GO:0005315">
    <property type="term" value="F:phosphate transmembrane transporter activity"/>
    <property type="evidence" value="ECO:0007669"/>
    <property type="project" value="InterPro"/>
</dbReference>
<dbReference type="AlphaFoldDB" id="A0A2H3CZW5"/>
<comment type="similarity">
    <text evidence="7">Belongs to the inorganic phosphate transporter (PiT) (TC 2.A.20) family.</text>
</comment>